<evidence type="ECO:0000313" key="2">
    <source>
        <dbReference type="Proteomes" id="UP000028922"/>
    </source>
</evidence>
<reference evidence="1 2" key="1">
    <citation type="submission" date="2014-08" db="EMBL/GenBank/DDBJ databases">
        <title>Comparative genomics reveals surprising divergence of two closely related strains of uncultivated UCYN-A cyanobacteria.</title>
        <authorList>
            <person name="Bombar D."/>
            <person name="Heller P."/>
            <person name="Sanchez-Baracaldo P."/>
            <person name="Carter B.J."/>
            <person name="Zert J.P."/>
        </authorList>
    </citation>
    <scope>NUCLEOTIDE SEQUENCE [LARGE SCALE GENOMIC DNA]</scope>
</reference>
<comment type="caution">
    <text evidence="1">The sequence shown here is derived from an EMBL/GenBank/DDBJ whole genome shotgun (WGS) entry which is preliminary data.</text>
</comment>
<organism evidence="1 2">
    <name type="scientific">Candidatus Atelocyanobacterium thalassa isolate SIO64986</name>
    <dbReference type="NCBI Taxonomy" id="1527444"/>
    <lineage>
        <taxon>Bacteria</taxon>
        <taxon>Bacillati</taxon>
        <taxon>Cyanobacteriota</taxon>
        <taxon>Cyanophyceae</taxon>
        <taxon>Oscillatoriophycideae</taxon>
        <taxon>Chroococcales</taxon>
        <taxon>Aphanothecaceae</taxon>
        <taxon>Candidatus Atelocyanobacterium</taxon>
        <taxon>Candidatus Atelocyanobacterium thalassae</taxon>
    </lineage>
</organism>
<accession>A0A086CGB5</accession>
<evidence type="ECO:0000313" key="1">
    <source>
        <dbReference type="EMBL" id="KFF41229.1"/>
    </source>
</evidence>
<dbReference type="Proteomes" id="UP000028922">
    <property type="component" value="Unassembled WGS sequence"/>
</dbReference>
<proteinExistence type="predicted"/>
<protein>
    <submittedName>
        <fullName evidence="1">Uncharacterized protein</fullName>
    </submittedName>
</protein>
<dbReference type="EMBL" id="JPSP01000011">
    <property type="protein sequence ID" value="KFF41229.1"/>
    <property type="molecule type" value="Genomic_DNA"/>
</dbReference>
<dbReference type="AlphaFoldDB" id="A0A086CGB5"/>
<sequence length="107" mass="12668">MFKKFEPIKFVFLPIFLLVTFQSIPEAYSQSKKSINIHSYQNNRSNETEESENLINPLNLMHRTNFQRSRNNGEFIEDTIDDLSKATKSFRENQIKAIKLQELKDQI</sequence>
<gene>
    <name evidence="1" type="ORF">ucyna2_00959</name>
</gene>
<name>A0A086CGB5_9CHRO</name>
<dbReference type="STRING" id="1527444.ucyna2_00959"/>